<evidence type="ECO:0000259" key="1">
    <source>
        <dbReference type="Pfam" id="PF22289"/>
    </source>
</evidence>
<name>A0A1Q9RAG5_PSEPU</name>
<dbReference type="OrthoDB" id="6955242at2"/>
<evidence type="ECO:0000313" key="2">
    <source>
        <dbReference type="EMBL" id="OLS64443.1"/>
    </source>
</evidence>
<dbReference type="AlphaFoldDB" id="A0A1Q9RAG5"/>
<sequence length="156" mass="17097">MTDHPFSVPRYEPQGRPADLLVTQYRDANLPAGQQLALADFANAAALQRALTARLELARCGLRLELRGDESFIWPLQALARGAGLQDDEILLSRVPGSRQVFCVHCARCQPASAAEVLTCAHCGVRLEVRRHFSQRLGAYLGVCADADQPYAEARP</sequence>
<dbReference type="RefSeq" id="WP_075801809.1">
    <property type="nucleotide sequence ID" value="NZ_MKZO01000006.1"/>
</dbReference>
<dbReference type="InterPro" id="IPR048037">
    <property type="entry name" value="DmmA-like_C"/>
</dbReference>
<organism evidence="2 3">
    <name type="scientific">Pseudomonas putida</name>
    <name type="common">Arthrobacter siderocapsulatus</name>
    <dbReference type="NCBI Taxonomy" id="303"/>
    <lineage>
        <taxon>Bacteria</taxon>
        <taxon>Pseudomonadati</taxon>
        <taxon>Pseudomonadota</taxon>
        <taxon>Gammaproteobacteria</taxon>
        <taxon>Pseudomonadales</taxon>
        <taxon>Pseudomonadaceae</taxon>
        <taxon>Pseudomonas</taxon>
    </lineage>
</organism>
<protein>
    <recommendedName>
        <fullName evidence="1">Dimethylamine monooxygenase subunit DmmA-like C-terminal domain-containing protein</fullName>
    </recommendedName>
</protein>
<dbReference type="Proteomes" id="UP000186736">
    <property type="component" value="Unassembled WGS sequence"/>
</dbReference>
<accession>A0A1Q9RAG5</accession>
<evidence type="ECO:0000313" key="3">
    <source>
        <dbReference type="Proteomes" id="UP000186736"/>
    </source>
</evidence>
<feature type="domain" description="Dimethylamine monooxygenase subunit DmmA-like C-terminal" evidence="1">
    <location>
        <begin position="100"/>
        <end position="143"/>
    </location>
</feature>
<dbReference type="EMBL" id="MKZO01000006">
    <property type="protein sequence ID" value="OLS64443.1"/>
    <property type="molecule type" value="Genomic_DNA"/>
</dbReference>
<proteinExistence type="predicted"/>
<dbReference type="NCBIfam" id="NF041259">
    <property type="entry name" value="mono_DmmA_fam"/>
    <property type="match status" value="1"/>
</dbReference>
<comment type="caution">
    <text evidence="2">The sequence shown here is derived from an EMBL/GenBank/DDBJ whole genome shotgun (WGS) entry which is preliminary data.</text>
</comment>
<dbReference type="Pfam" id="PF22289">
    <property type="entry name" value="DmmA-like_C"/>
    <property type="match status" value="1"/>
</dbReference>
<gene>
    <name evidence="2" type="ORF">PSEMO_07280</name>
</gene>
<reference evidence="2 3" key="1">
    <citation type="submission" date="2016-10" db="EMBL/GenBank/DDBJ databases">
        <title>Genome Sequence of Pseudomonas putida GM4FR.</title>
        <authorList>
            <person name="Poehlein A."/>
            <person name="Wemheuer F."/>
            <person name="Hollensteiner J."/>
            <person name="Wemheuer B."/>
        </authorList>
    </citation>
    <scope>NUCLEOTIDE SEQUENCE [LARGE SCALE GENOMIC DNA]</scope>
    <source>
        <strain evidence="2 3">GM4FR</strain>
    </source>
</reference>